<dbReference type="Gene3D" id="3.10.180.10">
    <property type="entry name" value="2,3-Dihydroxybiphenyl 1,2-Dioxygenase, domain 1"/>
    <property type="match status" value="1"/>
</dbReference>
<dbReference type="SUPFAM" id="SSF54593">
    <property type="entry name" value="Glyoxalase/Bleomycin resistance protein/Dihydroxybiphenyl dioxygenase"/>
    <property type="match status" value="1"/>
</dbReference>
<evidence type="ECO:0000259" key="1">
    <source>
        <dbReference type="PROSITE" id="PS51819"/>
    </source>
</evidence>
<dbReference type="EMBL" id="WTVA01000014">
    <property type="protein sequence ID" value="MZR23068.1"/>
    <property type="molecule type" value="Genomic_DNA"/>
</dbReference>
<dbReference type="OrthoDB" id="5243302at2"/>
<dbReference type="PANTHER" id="PTHR46142">
    <property type="match status" value="1"/>
</dbReference>
<proteinExistence type="predicted"/>
<keyword evidence="3" id="KW-1185">Reference proteome</keyword>
<organism evidence="2 3">
    <name type="scientific">Sneathiella chungangensis</name>
    <dbReference type="NCBI Taxonomy" id="1418234"/>
    <lineage>
        <taxon>Bacteria</taxon>
        <taxon>Pseudomonadati</taxon>
        <taxon>Pseudomonadota</taxon>
        <taxon>Alphaproteobacteria</taxon>
        <taxon>Sneathiellales</taxon>
        <taxon>Sneathiellaceae</taxon>
        <taxon>Sneathiella</taxon>
    </lineage>
</organism>
<accession>A0A845MGF7</accession>
<dbReference type="RefSeq" id="WP_161339547.1">
    <property type="nucleotide sequence ID" value="NZ_JBHSDG010000003.1"/>
</dbReference>
<gene>
    <name evidence="2" type="ORF">GQF03_12090</name>
</gene>
<name>A0A845MGF7_9PROT</name>
<reference evidence="2 3" key="1">
    <citation type="journal article" date="2014" name="Int. J. Syst. Evol. Microbiol.">
        <title>Sneathiella chungangensis sp. nov., isolated from a marine sand, and emended description of the genus Sneathiella.</title>
        <authorList>
            <person name="Siamphan C."/>
            <person name="Kim H."/>
            <person name="Lee J.S."/>
            <person name="Kim W."/>
        </authorList>
    </citation>
    <scope>NUCLEOTIDE SEQUENCE [LARGE SCALE GENOMIC DNA]</scope>
    <source>
        <strain evidence="2 3">KCTC 32476</strain>
    </source>
</reference>
<protein>
    <submittedName>
        <fullName evidence="2">Glyoxalase</fullName>
    </submittedName>
</protein>
<dbReference type="PANTHER" id="PTHR46142:SF3">
    <property type="entry name" value="F18B13.24 PROTEIN"/>
    <property type="match status" value="1"/>
</dbReference>
<dbReference type="Pfam" id="PF00903">
    <property type="entry name" value="Glyoxalase"/>
    <property type="match status" value="1"/>
</dbReference>
<evidence type="ECO:0000313" key="2">
    <source>
        <dbReference type="EMBL" id="MZR23068.1"/>
    </source>
</evidence>
<feature type="domain" description="VOC" evidence="1">
    <location>
        <begin position="5"/>
        <end position="120"/>
    </location>
</feature>
<dbReference type="PROSITE" id="PS51819">
    <property type="entry name" value="VOC"/>
    <property type="match status" value="1"/>
</dbReference>
<dbReference type="InterPro" id="IPR004360">
    <property type="entry name" value="Glyas_Fos-R_dOase_dom"/>
</dbReference>
<dbReference type="InterPro" id="IPR037523">
    <property type="entry name" value="VOC_core"/>
</dbReference>
<sequence>MKLGPLDHVNIRTANLENMIDWYCGVLGMTVGKRPPFGFPGAWLYTGDQAAVHLIGVDNPASGDDPRLEHFAFSASGLTSFLQTLEERQVGYRMGRVPEFDILQVNIFDPDGNHIHVDFTGPETAGHAV</sequence>
<comment type="caution">
    <text evidence="2">The sequence shown here is derived from an EMBL/GenBank/DDBJ whole genome shotgun (WGS) entry which is preliminary data.</text>
</comment>
<dbReference type="AlphaFoldDB" id="A0A845MGF7"/>
<dbReference type="Proteomes" id="UP000445696">
    <property type="component" value="Unassembled WGS sequence"/>
</dbReference>
<dbReference type="InterPro" id="IPR029068">
    <property type="entry name" value="Glyas_Bleomycin-R_OHBP_Dase"/>
</dbReference>
<evidence type="ECO:0000313" key="3">
    <source>
        <dbReference type="Proteomes" id="UP000445696"/>
    </source>
</evidence>